<organism evidence="1">
    <name type="scientific">uncultured Alphaproteobacteria bacterium</name>
    <dbReference type="NCBI Taxonomy" id="91750"/>
    <lineage>
        <taxon>Bacteria</taxon>
        <taxon>Pseudomonadati</taxon>
        <taxon>Pseudomonadota</taxon>
        <taxon>Alphaproteobacteria</taxon>
        <taxon>environmental samples</taxon>
    </lineage>
</organism>
<dbReference type="PANTHER" id="PTHR40266">
    <property type="entry name" value="TOXIN HIGB-1"/>
    <property type="match status" value="1"/>
</dbReference>
<dbReference type="SUPFAM" id="SSF143011">
    <property type="entry name" value="RelE-like"/>
    <property type="match status" value="1"/>
</dbReference>
<name>A0A212KM39_9PROT</name>
<accession>A0A212KM39</accession>
<reference evidence="1" key="1">
    <citation type="submission" date="2016-04" db="EMBL/GenBank/DDBJ databases">
        <authorList>
            <person name="Evans L.H."/>
            <person name="Alamgir A."/>
            <person name="Owens N."/>
            <person name="Weber N.D."/>
            <person name="Virtaneva K."/>
            <person name="Barbian K."/>
            <person name="Babar A."/>
            <person name="Rosenke K."/>
        </authorList>
    </citation>
    <scope>NUCLEOTIDE SEQUENCE</scope>
    <source>
        <strain evidence="1">86</strain>
    </source>
</reference>
<protein>
    <submittedName>
        <fullName evidence="1">Toxin HigB-1</fullName>
    </submittedName>
</protein>
<proteinExistence type="predicted"/>
<sequence length="92" mass="10457">MIASFHDADTEELFRSGKNKRFSAIAKVALRKLDMIDAAVDVQDLRSPPGNRLEALRGDREGQHSIRVNDQWRICFTWENGNASGVEIVDYH</sequence>
<gene>
    <name evidence="1" type="primary">higB</name>
    <name evidence="1" type="ORF">KL86APRO_30193</name>
</gene>
<dbReference type="InterPro" id="IPR007711">
    <property type="entry name" value="HigB-1"/>
</dbReference>
<dbReference type="EMBL" id="FLUO01000003">
    <property type="protein sequence ID" value="SBW12702.1"/>
    <property type="molecule type" value="Genomic_DNA"/>
</dbReference>
<evidence type="ECO:0000313" key="1">
    <source>
        <dbReference type="EMBL" id="SBW12702.1"/>
    </source>
</evidence>
<dbReference type="InterPro" id="IPR035093">
    <property type="entry name" value="RelE/ParE_toxin_dom_sf"/>
</dbReference>
<dbReference type="PANTHER" id="PTHR40266:SF2">
    <property type="entry name" value="TOXIN HIGB-1"/>
    <property type="match status" value="1"/>
</dbReference>
<dbReference type="AlphaFoldDB" id="A0A212KM39"/>
<dbReference type="Pfam" id="PF05015">
    <property type="entry name" value="HigB-like_toxin"/>
    <property type="match status" value="1"/>
</dbReference>
<dbReference type="Gene3D" id="3.30.2310.20">
    <property type="entry name" value="RelE-like"/>
    <property type="match status" value="1"/>
</dbReference>